<dbReference type="EMBL" id="UINC01001286">
    <property type="protein sequence ID" value="SUZ76660.1"/>
    <property type="molecule type" value="Genomic_DNA"/>
</dbReference>
<keyword evidence="1" id="KW-1133">Transmembrane helix</keyword>
<keyword evidence="1" id="KW-0472">Membrane</keyword>
<feature type="transmembrane region" description="Helical" evidence="1">
    <location>
        <begin position="179"/>
        <end position="199"/>
    </location>
</feature>
<dbReference type="Pfam" id="PF06181">
    <property type="entry name" value="Urate_ox_N"/>
    <property type="match status" value="1"/>
</dbReference>
<accession>A0A381QCD7</accession>
<proteinExistence type="predicted"/>
<protein>
    <recommendedName>
        <fullName evidence="2">Urate oxidase N-terminal domain-containing protein</fullName>
    </recommendedName>
</protein>
<organism evidence="3">
    <name type="scientific">marine metagenome</name>
    <dbReference type="NCBI Taxonomy" id="408172"/>
    <lineage>
        <taxon>unclassified sequences</taxon>
        <taxon>metagenomes</taxon>
        <taxon>ecological metagenomes</taxon>
    </lineage>
</organism>
<sequence length="230" mass="24925">MEIISVDGWYLLLRWIHLLAGITWIGLLYYFNFVQGEWFKETDASAKTAAVQKLVPRALWWFRWSAMFTFLAGALTLISKGMKGWEIYATSWGVVILTGSALGTFMFLNVWLIIWPKQQVVIASTNQVAEGGEALPDAAGCAAKAALASRTNTLFSIPMLLMMGAASHFPVGVTESTSFSGLFWVLAIIIGVLEINAVIGKPGPMASVKGVIHSGLVLTVVLFGVIGLLV</sequence>
<evidence type="ECO:0000313" key="3">
    <source>
        <dbReference type="EMBL" id="SUZ76660.1"/>
    </source>
</evidence>
<gene>
    <name evidence="3" type="ORF">METZ01_LOCUS29514</name>
</gene>
<dbReference type="PIRSF" id="PIRSF032086">
    <property type="entry name" value="UCP032086"/>
    <property type="match status" value="1"/>
</dbReference>
<feature type="transmembrane region" description="Helical" evidence="1">
    <location>
        <begin position="12"/>
        <end position="31"/>
    </location>
</feature>
<evidence type="ECO:0000259" key="2">
    <source>
        <dbReference type="Pfam" id="PF06181"/>
    </source>
</evidence>
<name>A0A381QCD7_9ZZZZ</name>
<feature type="transmembrane region" description="Helical" evidence="1">
    <location>
        <begin position="91"/>
        <end position="114"/>
    </location>
</feature>
<feature type="domain" description="Urate oxidase N-terminal" evidence="2">
    <location>
        <begin position="93"/>
        <end position="188"/>
    </location>
</feature>
<feature type="transmembrane region" description="Helical" evidence="1">
    <location>
        <begin position="60"/>
        <end position="79"/>
    </location>
</feature>
<reference evidence="3" key="1">
    <citation type="submission" date="2018-05" db="EMBL/GenBank/DDBJ databases">
        <authorList>
            <person name="Lanie J.A."/>
            <person name="Ng W.-L."/>
            <person name="Kazmierczak K.M."/>
            <person name="Andrzejewski T.M."/>
            <person name="Davidsen T.M."/>
            <person name="Wayne K.J."/>
            <person name="Tettelin H."/>
            <person name="Glass J.I."/>
            <person name="Rusch D."/>
            <person name="Podicherti R."/>
            <person name="Tsui H.-C.T."/>
            <person name="Winkler M.E."/>
        </authorList>
    </citation>
    <scope>NUCLEOTIDE SEQUENCE</scope>
</reference>
<feature type="transmembrane region" description="Helical" evidence="1">
    <location>
        <begin position="154"/>
        <end position="173"/>
    </location>
</feature>
<dbReference type="InterPro" id="IPR010389">
    <property type="entry name" value="Urate_ox_N"/>
</dbReference>
<dbReference type="AlphaFoldDB" id="A0A381QCD7"/>
<evidence type="ECO:0000256" key="1">
    <source>
        <dbReference type="SAM" id="Phobius"/>
    </source>
</evidence>
<dbReference type="InterPro" id="IPR016988">
    <property type="entry name" value="UCP032086"/>
</dbReference>
<feature type="transmembrane region" description="Helical" evidence="1">
    <location>
        <begin position="211"/>
        <end position="229"/>
    </location>
</feature>
<keyword evidence="1" id="KW-0812">Transmembrane</keyword>